<dbReference type="Proteomes" id="UP000694892">
    <property type="component" value="Chromosome 2L"/>
</dbReference>
<reference evidence="2" key="1">
    <citation type="journal article" date="2016" name="Nature">
        <title>Genome evolution in the allotetraploid frog Xenopus laevis.</title>
        <authorList>
            <person name="Session A.M."/>
            <person name="Uno Y."/>
            <person name="Kwon T."/>
            <person name="Chapman J.A."/>
            <person name="Toyoda A."/>
            <person name="Takahashi S."/>
            <person name="Fukui A."/>
            <person name="Hikosaka A."/>
            <person name="Suzuki A."/>
            <person name="Kondo M."/>
            <person name="van Heeringen S.J."/>
            <person name="Quigley I."/>
            <person name="Heinz S."/>
            <person name="Ogino H."/>
            <person name="Ochi H."/>
            <person name="Hellsten U."/>
            <person name="Lyons J.B."/>
            <person name="Simakov O."/>
            <person name="Putnam N."/>
            <person name="Stites J."/>
            <person name="Kuroki Y."/>
            <person name="Tanaka T."/>
            <person name="Michiue T."/>
            <person name="Watanabe M."/>
            <person name="Bogdanovic O."/>
            <person name="Lister R."/>
            <person name="Georgiou G."/>
            <person name="Paranjpe S.S."/>
            <person name="van Kruijsbergen I."/>
            <person name="Shu S."/>
            <person name="Carlson J."/>
            <person name="Kinoshita T."/>
            <person name="Ohta Y."/>
            <person name="Mawaribuchi S."/>
            <person name="Jenkins J."/>
            <person name="Grimwood J."/>
            <person name="Schmutz J."/>
            <person name="Mitros T."/>
            <person name="Mozaffari S.V."/>
            <person name="Suzuki Y."/>
            <person name="Haramoto Y."/>
            <person name="Yamamoto T.S."/>
            <person name="Takagi C."/>
            <person name="Heald R."/>
            <person name="Miller K."/>
            <person name="Haudenschild C."/>
            <person name="Kitzman J."/>
            <person name="Nakayama T."/>
            <person name="Izutsu Y."/>
            <person name="Robert J."/>
            <person name="Fortriede J."/>
            <person name="Burns K."/>
            <person name="Lotay V."/>
            <person name="Karimi K."/>
            <person name="Yasuoka Y."/>
            <person name="Dichmann D.S."/>
            <person name="Flajnik M.F."/>
            <person name="Houston D.W."/>
            <person name="Shendure J."/>
            <person name="DuPasquier L."/>
            <person name="Vize P.D."/>
            <person name="Zorn A.M."/>
            <person name="Ito M."/>
            <person name="Marcotte E.M."/>
            <person name="Wallingford J.B."/>
            <person name="Ito Y."/>
            <person name="Asashima M."/>
            <person name="Ueno N."/>
            <person name="Matsuda Y."/>
            <person name="Veenstra G.J."/>
            <person name="Fujiyama A."/>
            <person name="Harland R.M."/>
            <person name="Taira M."/>
            <person name="Rokhsar D.S."/>
        </authorList>
    </citation>
    <scope>NUCLEOTIDE SEQUENCE [LARGE SCALE GENOMIC DNA]</scope>
    <source>
        <strain evidence="2">J</strain>
    </source>
</reference>
<organism evidence="1 2">
    <name type="scientific">Xenopus laevis</name>
    <name type="common">African clawed frog</name>
    <dbReference type="NCBI Taxonomy" id="8355"/>
    <lineage>
        <taxon>Eukaryota</taxon>
        <taxon>Metazoa</taxon>
        <taxon>Chordata</taxon>
        <taxon>Craniata</taxon>
        <taxon>Vertebrata</taxon>
        <taxon>Euteleostomi</taxon>
        <taxon>Amphibia</taxon>
        <taxon>Batrachia</taxon>
        <taxon>Anura</taxon>
        <taxon>Pipoidea</taxon>
        <taxon>Pipidae</taxon>
        <taxon>Xenopodinae</taxon>
        <taxon>Xenopus</taxon>
        <taxon>Xenopus</taxon>
    </lineage>
</organism>
<gene>
    <name evidence="1" type="ORF">XELAEV_18011516mg</name>
</gene>
<accession>A0A974HXI9</accession>
<dbReference type="AlphaFoldDB" id="A0A974HXI9"/>
<protein>
    <submittedName>
        <fullName evidence="1">Uncharacterized protein</fullName>
    </submittedName>
</protein>
<sequence length="79" mass="9105">MGKKDRKPFKTVNIGHYRGTLLCFYQDNFVQDLGKALVVPGSRCPGSYTYRLYQTGLRRILMFFCAPEYFLSVDLQVTA</sequence>
<name>A0A974HXI9_XENLA</name>
<evidence type="ECO:0000313" key="2">
    <source>
        <dbReference type="Proteomes" id="UP000694892"/>
    </source>
</evidence>
<evidence type="ECO:0000313" key="1">
    <source>
        <dbReference type="EMBL" id="OCT93845.1"/>
    </source>
</evidence>
<proteinExistence type="predicted"/>
<dbReference type="EMBL" id="CM004468">
    <property type="protein sequence ID" value="OCT93845.1"/>
    <property type="molecule type" value="Genomic_DNA"/>
</dbReference>